<feature type="transmembrane region" description="Helical" evidence="1">
    <location>
        <begin position="6"/>
        <end position="26"/>
    </location>
</feature>
<keyword evidence="1" id="KW-1133">Transmembrane helix</keyword>
<evidence type="ECO:0000313" key="3">
    <source>
        <dbReference type="Proteomes" id="UP000475249"/>
    </source>
</evidence>
<keyword evidence="1" id="KW-0472">Membrane</keyword>
<protein>
    <submittedName>
        <fullName evidence="2">Uncharacterized protein</fullName>
    </submittedName>
</protein>
<organism evidence="2 3">
    <name type="scientific">Poritiphilus flavus</name>
    <dbReference type="NCBI Taxonomy" id="2697053"/>
    <lineage>
        <taxon>Bacteria</taxon>
        <taxon>Pseudomonadati</taxon>
        <taxon>Bacteroidota</taxon>
        <taxon>Flavobacteriia</taxon>
        <taxon>Flavobacteriales</taxon>
        <taxon>Flavobacteriaceae</taxon>
        <taxon>Poritiphilus</taxon>
    </lineage>
</organism>
<evidence type="ECO:0000256" key="1">
    <source>
        <dbReference type="SAM" id="Phobius"/>
    </source>
</evidence>
<dbReference type="AlphaFoldDB" id="A0A6L9E978"/>
<proteinExistence type="predicted"/>
<name>A0A6L9E978_9FLAO</name>
<evidence type="ECO:0000313" key="2">
    <source>
        <dbReference type="EMBL" id="NAS11193.1"/>
    </source>
</evidence>
<keyword evidence="1" id="KW-0812">Transmembrane</keyword>
<accession>A0A6L9E978</accession>
<dbReference type="RefSeq" id="WP_161434235.1">
    <property type="nucleotide sequence ID" value="NZ_WXYO01000002.1"/>
</dbReference>
<dbReference type="Proteomes" id="UP000475249">
    <property type="component" value="Unassembled WGS sequence"/>
</dbReference>
<comment type="caution">
    <text evidence="2">The sequence shown here is derived from an EMBL/GenBank/DDBJ whole genome shotgun (WGS) entry which is preliminary data.</text>
</comment>
<sequence>MVTFFAIFAVLVLINAALLISSILGSRDKKVADLKKGVPGQTPAKILPLDFISSKYKKAI</sequence>
<dbReference type="EMBL" id="WXYO01000002">
    <property type="protein sequence ID" value="NAS11193.1"/>
    <property type="molecule type" value="Genomic_DNA"/>
</dbReference>
<keyword evidence="3" id="KW-1185">Reference proteome</keyword>
<reference evidence="2 3" key="1">
    <citation type="submission" date="2020-01" db="EMBL/GenBank/DDBJ databases">
        <title>Bacteria diversity of Porities sp.</title>
        <authorList>
            <person name="Wang G."/>
        </authorList>
    </citation>
    <scope>NUCLEOTIDE SEQUENCE [LARGE SCALE GENOMIC DNA]</scope>
    <source>
        <strain evidence="2 3">R33</strain>
    </source>
</reference>
<gene>
    <name evidence="2" type="ORF">GTQ38_04225</name>
</gene>